<comment type="caution">
    <text evidence="2">The sequence shown here is derived from an EMBL/GenBank/DDBJ whole genome shotgun (WGS) entry which is preliminary data.</text>
</comment>
<feature type="compositionally biased region" description="Basic residues" evidence="1">
    <location>
        <begin position="568"/>
        <end position="578"/>
    </location>
</feature>
<name>A0A5B0N593_PUCGR</name>
<feature type="region of interest" description="Disordered" evidence="1">
    <location>
        <begin position="38"/>
        <end position="76"/>
    </location>
</feature>
<feature type="compositionally biased region" description="Polar residues" evidence="1">
    <location>
        <begin position="422"/>
        <end position="445"/>
    </location>
</feature>
<dbReference type="OrthoDB" id="10682522at2759"/>
<keyword evidence="3" id="KW-1185">Reference proteome</keyword>
<feature type="region of interest" description="Disordered" evidence="1">
    <location>
        <begin position="279"/>
        <end position="323"/>
    </location>
</feature>
<reference evidence="2 3" key="1">
    <citation type="submission" date="2019-05" db="EMBL/GenBank/DDBJ databases">
        <title>Emergence of the Ug99 lineage of the wheat stem rust pathogen through somatic hybridization.</title>
        <authorList>
            <person name="Li F."/>
            <person name="Upadhyaya N.M."/>
            <person name="Sperschneider J."/>
            <person name="Matny O."/>
            <person name="Nguyen-Phuc H."/>
            <person name="Mago R."/>
            <person name="Raley C."/>
            <person name="Miller M.E."/>
            <person name="Silverstein K.A.T."/>
            <person name="Henningsen E."/>
            <person name="Hirsch C.D."/>
            <person name="Visser B."/>
            <person name="Pretorius Z.A."/>
            <person name="Steffenson B.J."/>
            <person name="Schwessinger B."/>
            <person name="Dodds P.N."/>
            <person name="Figueroa M."/>
        </authorList>
    </citation>
    <scope>NUCLEOTIDE SEQUENCE [LARGE SCALE GENOMIC DNA]</scope>
    <source>
        <strain evidence="2">21-0</strain>
    </source>
</reference>
<feature type="compositionally biased region" description="Low complexity" evidence="1">
    <location>
        <begin position="375"/>
        <end position="398"/>
    </location>
</feature>
<feature type="region of interest" description="Disordered" evidence="1">
    <location>
        <begin position="563"/>
        <end position="584"/>
    </location>
</feature>
<feature type="region of interest" description="Disordered" evidence="1">
    <location>
        <begin position="422"/>
        <end position="492"/>
    </location>
</feature>
<evidence type="ECO:0000256" key="1">
    <source>
        <dbReference type="SAM" id="MobiDB-lite"/>
    </source>
</evidence>
<dbReference type="EMBL" id="VSWC01000118">
    <property type="protein sequence ID" value="KAA1083683.1"/>
    <property type="molecule type" value="Genomic_DNA"/>
</dbReference>
<proteinExistence type="predicted"/>
<sequence>MMWLAAVGSPTLAVPAKPAKPANREPLLALTGRSTLTVDRKRSSVATGQPTANNSPLPTYCSQGGRRKPTLQPRASQRCRVKPTAGIYAPRYEAPPICRRGGTGQANGIFSVKHPSTTTCGVDSRDLSLRSRTSSWFLTTGIKATVDVQLSPQVAGVRNLFPFTMWRGSHTLPLSKAADGYNEQIRHLEDIVHLLLTRTEPAQPTVSLAPLTGSFRYSTARGLIPILSKRTASSLARTQSGLHHYLRFHSLTSSKYTDLSPAPQPYLLELSNLRSSETHLDRHSSFSPSATPSSGLQRKGPPLRSRSLDQRRGPPFQFAVNSKELSASTTTTTLSNAVNSLGITENTAIIAHSADDSTSAFVVGSRDLLLTLTPSSSPGSSDCIHTNNPPSNSDASSAMKSKHPSLDTISVEAHDLTSTFSLINPAASNSTTTAQKSPTPNQMKQHSPPSCHSSSDCTPTKQHPMPDDNLSNIVTPPELATAPLAPPESFESKSALSSATTCNSSPICPTAQNCPENLEIAQVGSLAVKNDESVPTDTQIAPEYSPSTLEYYNDIDNYLETSGVNEIKKKKKKRRPKILHPTPP</sequence>
<gene>
    <name evidence="2" type="ORF">PGT21_003916</name>
</gene>
<evidence type="ECO:0000313" key="2">
    <source>
        <dbReference type="EMBL" id="KAA1083683.1"/>
    </source>
</evidence>
<feature type="compositionally biased region" description="Polar residues" evidence="1">
    <location>
        <begin position="44"/>
        <end position="62"/>
    </location>
</feature>
<dbReference type="AlphaFoldDB" id="A0A5B0N593"/>
<accession>A0A5B0N593</accession>
<evidence type="ECO:0000313" key="3">
    <source>
        <dbReference type="Proteomes" id="UP000324748"/>
    </source>
</evidence>
<feature type="compositionally biased region" description="Low complexity" evidence="1">
    <location>
        <begin position="446"/>
        <end position="460"/>
    </location>
</feature>
<organism evidence="2 3">
    <name type="scientific">Puccinia graminis f. sp. tritici</name>
    <dbReference type="NCBI Taxonomy" id="56615"/>
    <lineage>
        <taxon>Eukaryota</taxon>
        <taxon>Fungi</taxon>
        <taxon>Dikarya</taxon>
        <taxon>Basidiomycota</taxon>
        <taxon>Pucciniomycotina</taxon>
        <taxon>Pucciniomycetes</taxon>
        <taxon>Pucciniales</taxon>
        <taxon>Pucciniaceae</taxon>
        <taxon>Puccinia</taxon>
    </lineage>
</organism>
<feature type="region of interest" description="Disordered" evidence="1">
    <location>
        <begin position="375"/>
        <end position="406"/>
    </location>
</feature>
<feature type="compositionally biased region" description="Low complexity" evidence="1">
    <location>
        <begin position="285"/>
        <end position="294"/>
    </location>
</feature>
<dbReference type="Proteomes" id="UP000324748">
    <property type="component" value="Unassembled WGS sequence"/>
</dbReference>
<protein>
    <submittedName>
        <fullName evidence="2">Uncharacterized protein</fullName>
    </submittedName>
</protein>